<name>A0A9W5WVH6_BABOV</name>
<gene>
    <name evidence="2" type="ORF">BaOVIS_023600</name>
</gene>
<dbReference type="OrthoDB" id="367114at2759"/>
<reference evidence="2" key="1">
    <citation type="submission" date="2019-12" db="EMBL/GenBank/DDBJ databases">
        <title>Genome sequence of Babesia ovis.</title>
        <authorList>
            <person name="Yamagishi J."/>
            <person name="Sevinc F."/>
            <person name="Xuan X."/>
        </authorList>
    </citation>
    <scope>NUCLEOTIDE SEQUENCE</scope>
    <source>
        <strain evidence="2">Selcuk</strain>
    </source>
</reference>
<dbReference type="EMBL" id="BLIY01000017">
    <property type="protein sequence ID" value="GFE54956.1"/>
    <property type="molecule type" value="Genomic_DNA"/>
</dbReference>
<sequence>MERQNSFSTSRRSGLARVAVLVLGVTLIANLNTGNVVAKETKNVVEKAVKSTTKDVEKAVKQEVKQAVKSTTKDVEKAVKQDVKQEVKSTTKDVEKAVKQEVKQEVKSTTKDVEKEKEQPGPKEVKSLKGVTLSQSPNTTDSIKVTLGKPFKGTKEVSISPNDIPTVEKHLKVIIKKITKHRPTFKNEKQFQDVLQILKNITSIELPCDVAKEILEYSGSKFMIASECSLKSVALTVKYIWKLFLDAGFQPQPFKLLKGVYSNPNNDFFTYLDKAIREG</sequence>
<protein>
    <submittedName>
        <fullName evidence="2">Uncharacterized protein</fullName>
    </submittedName>
</protein>
<dbReference type="AlphaFoldDB" id="A0A9W5WVH6"/>
<evidence type="ECO:0000313" key="2">
    <source>
        <dbReference type="EMBL" id="GFE54956.1"/>
    </source>
</evidence>
<dbReference type="Proteomes" id="UP001057455">
    <property type="component" value="Unassembled WGS sequence"/>
</dbReference>
<organism evidence="2 3">
    <name type="scientific">Babesia ovis</name>
    <dbReference type="NCBI Taxonomy" id="5869"/>
    <lineage>
        <taxon>Eukaryota</taxon>
        <taxon>Sar</taxon>
        <taxon>Alveolata</taxon>
        <taxon>Apicomplexa</taxon>
        <taxon>Aconoidasida</taxon>
        <taxon>Piroplasmida</taxon>
        <taxon>Babesiidae</taxon>
        <taxon>Babesia</taxon>
    </lineage>
</organism>
<feature type="compositionally biased region" description="Basic and acidic residues" evidence="1">
    <location>
        <begin position="105"/>
        <end position="127"/>
    </location>
</feature>
<keyword evidence="3" id="KW-1185">Reference proteome</keyword>
<accession>A0A9W5WVH6</accession>
<evidence type="ECO:0000313" key="3">
    <source>
        <dbReference type="Proteomes" id="UP001057455"/>
    </source>
</evidence>
<comment type="caution">
    <text evidence="2">The sequence shown here is derived from an EMBL/GenBank/DDBJ whole genome shotgun (WGS) entry which is preliminary data.</text>
</comment>
<proteinExistence type="predicted"/>
<feature type="region of interest" description="Disordered" evidence="1">
    <location>
        <begin position="105"/>
        <end position="136"/>
    </location>
</feature>
<evidence type="ECO:0000256" key="1">
    <source>
        <dbReference type="SAM" id="MobiDB-lite"/>
    </source>
</evidence>